<reference evidence="1" key="2">
    <citation type="journal article" date="2020" name="Nat. Commun.">
        <title>Large-scale genome sequencing of mycorrhizal fungi provides insights into the early evolution of symbiotic traits.</title>
        <authorList>
            <person name="Miyauchi S."/>
            <person name="Kiss E."/>
            <person name="Kuo A."/>
            <person name="Drula E."/>
            <person name="Kohler A."/>
            <person name="Sanchez-Garcia M."/>
            <person name="Morin E."/>
            <person name="Andreopoulos B."/>
            <person name="Barry K.W."/>
            <person name="Bonito G."/>
            <person name="Buee M."/>
            <person name="Carver A."/>
            <person name="Chen C."/>
            <person name="Cichocki N."/>
            <person name="Clum A."/>
            <person name="Culley D."/>
            <person name="Crous P.W."/>
            <person name="Fauchery L."/>
            <person name="Girlanda M."/>
            <person name="Hayes R.D."/>
            <person name="Keri Z."/>
            <person name="LaButti K."/>
            <person name="Lipzen A."/>
            <person name="Lombard V."/>
            <person name="Magnuson J."/>
            <person name="Maillard F."/>
            <person name="Murat C."/>
            <person name="Nolan M."/>
            <person name="Ohm R.A."/>
            <person name="Pangilinan J."/>
            <person name="Pereira M.F."/>
            <person name="Perotto S."/>
            <person name="Peter M."/>
            <person name="Pfister S."/>
            <person name="Riley R."/>
            <person name="Sitrit Y."/>
            <person name="Stielow J.B."/>
            <person name="Szollosi G."/>
            <person name="Zifcakova L."/>
            <person name="Stursova M."/>
            <person name="Spatafora J.W."/>
            <person name="Tedersoo L."/>
            <person name="Vaario L.M."/>
            <person name="Yamada A."/>
            <person name="Yan M."/>
            <person name="Wang P."/>
            <person name="Xu J."/>
            <person name="Bruns T."/>
            <person name="Baldrian P."/>
            <person name="Vilgalys R."/>
            <person name="Dunand C."/>
            <person name="Henrissat B."/>
            <person name="Grigoriev I.V."/>
            <person name="Hibbett D."/>
            <person name="Nagy L.G."/>
            <person name="Martin F.M."/>
        </authorList>
    </citation>
    <scope>NUCLEOTIDE SEQUENCE</scope>
    <source>
        <strain evidence="1">P2</strain>
    </source>
</reference>
<keyword evidence="2" id="KW-1185">Reference proteome</keyword>
<organism evidence="1 2">
    <name type="scientific">Thelephora ganbajun</name>
    <name type="common">Ganba fungus</name>
    <dbReference type="NCBI Taxonomy" id="370292"/>
    <lineage>
        <taxon>Eukaryota</taxon>
        <taxon>Fungi</taxon>
        <taxon>Dikarya</taxon>
        <taxon>Basidiomycota</taxon>
        <taxon>Agaricomycotina</taxon>
        <taxon>Agaricomycetes</taxon>
        <taxon>Thelephorales</taxon>
        <taxon>Thelephoraceae</taxon>
        <taxon>Thelephora</taxon>
    </lineage>
</organism>
<evidence type="ECO:0000313" key="1">
    <source>
        <dbReference type="EMBL" id="KAF9652133.1"/>
    </source>
</evidence>
<accession>A0ACB6ZS50</accession>
<sequence length="471" mass="50871">MESTTADTTMLTAKRTTAFLVSLLVSLCSGTNYVYSAYGPQLGRRLHLSHAMQNLVGLSGNFGVYASAPFLGKLADSRGPRLSMTLSFVLLLTGYLGTKGVYDASEGNTEPVKGGMLFTLILFGLLSGIGSDAGYSAALNTVAKSFPNKIRTTVTGIIVSGFGLSAFLFSTIAHAFFPGDTSGFLLTLAVGTAIPMVLGWFLVRPCPYPEHTVRVTTGGNNNEESGHTNFTPNETTRLIHKNDHTQSPSITGLALMRTIDFWILFCIMSLLTGSGIMWINNVGLMARALVLKDNASPDERENMKWQALQVSTLSIASCVGRILIGVTADFGKHRGMRRAWCISLVAISFLISQLVGLRVQDIEHLQYAAMLVGISYGGVFGLLPTIIVEWFGMAHFSENWGLVSLSPLVAGNIFSMIFGRIFDAHSSYSGYEMRCLEGARCYSASLYVTTVACLCALILAFVAVKRDQKYG</sequence>
<proteinExistence type="predicted"/>
<dbReference type="EMBL" id="MU117970">
    <property type="protein sequence ID" value="KAF9652133.1"/>
    <property type="molecule type" value="Genomic_DNA"/>
</dbReference>
<evidence type="ECO:0000313" key="2">
    <source>
        <dbReference type="Proteomes" id="UP000886501"/>
    </source>
</evidence>
<comment type="caution">
    <text evidence="1">The sequence shown here is derived from an EMBL/GenBank/DDBJ whole genome shotgun (WGS) entry which is preliminary data.</text>
</comment>
<dbReference type="Proteomes" id="UP000886501">
    <property type="component" value="Unassembled WGS sequence"/>
</dbReference>
<reference evidence="1" key="1">
    <citation type="submission" date="2019-10" db="EMBL/GenBank/DDBJ databases">
        <authorList>
            <consortium name="DOE Joint Genome Institute"/>
            <person name="Kuo A."/>
            <person name="Miyauchi S."/>
            <person name="Kiss E."/>
            <person name="Drula E."/>
            <person name="Kohler A."/>
            <person name="Sanchez-Garcia M."/>
            <person name="Andreopoulos B."/>
            <person name="Barry K.W."/>
            <person name="Bonito G."/>
            <person name="Buee M."/>
            <person name="Carver A."/>
            <person name="Chen C."/>
            <person name="Cichocki N."/>
            <person name="Clum A."/>
            <person name="Culley D."/>
            <person name="Crous P.W."/>
            <person name="Fauchery L."/>
            <person name="Girlanda M."/>
            <person name="Hayes R."/>
            <person name="Keri Z."/>
            <person name="Labutti K."/>
            <person name="Lipzen A."/>
            <person name="Lombard V."/>
            <person name="Magnuson J."/>
            <person name="Maillard F."/>
            <person name="Morin E."/>
            <person name="Murat C."/>
            <person name="Nolan M."/>
            <person name="Ohm R."/>
            <person name="Pangilinan J."/>
            <person name="Pereira M."/>
            <person name="Perotto S."/>
            <person name="Peter M."/>
            <person name="Riley R."/>
            <person name="Sitrit Y."/>
            <person name="Stielow B."/>
            <person name="Szollosi G."/>
            <person name="Zifcakova L."/>
            <person name="Stursova M."/>
            <person name="Spatafora J.W."/>
            <person name="Tedersoo L."/>
            <person name="Vaario L.-M."/>
            <person name="Yamada A."/>
            <person name="Yan M."/>
            <person name="Wang P."/>
            <person name="Xu J."/>
            <person name="Bruns T."/>
            <person name="Baldrian P."/>
            <person name="Vilgalys R."/>
            <person name="Henrissat B."/>
            <person name="Grigoriev I.V."/>
            <person name="Hibbett D."/>
            <person name="Nagy L.G."/>
            <person name="Martin F.M."/>
        </authorList>
    </citation>
    <scope>NUCLEOTIDE SEQUENCE</scope>
    <source>
        <strain evidence="1">P2</strain>
    </source>
</reference>
<name>A0ACB6ZS50_THEGA</name>
<gene>
    <name evidence="1" type="ORF">BDM02DRAFT_3178326</name>
</gene>
<protein>
    <submittedName>
        <fullName evidence="1">MFS general substrate transporter</fullName>
    </submittedName>
</protein>